<dbReference type="Pfam" id="PF18809">
    <property type="entry name" value="PBECR1"/>
    <property type="match status" value="1"/>
</dbReference>
<evidence type="ECO:0000313" key="4">
    <source>
        <dbReference type="Proteomes" id="UP000319322"/>
    </source>
</evidence>
<feature type="non-terminal residue" evidence="3">
    <location>
        <position position="1"/>
    </location>
</feature>
<reference evidence="3" key="2">
    <citation type="submission" date="2019-07" db="EMBL/GenBank/DDBJ databases">
        <authorList>
            <person name="Papic B."/>
        </authorList>
    </citation>
    <scope>NUCLEOTIDE SEQUENCE [LARGE SCALE GENOMIC DNA]</scope>
    <source>
        <strain evidence="3">L8b</strain>
    </source>
</reference>
<gene>
    <name evidence="3" type="ORF">FNE76_08125</name>
</gene>
<feature type="non-terminal residue" evidence="3">
    <location>
        <position position="165"/>
    </location>
</feature>
<dbReference type="EMBL" id="VKGC01000069">
    <property type="protein sequence ID" value="TSA78770.1"/>
    <property type="molecule type" value="Genomic_DNA"/>
</dbReference>
<name>A0A553UEY7_9HELI</name>
<proteinExistence type="predicted"/>
<comment type="caution">
    <text evidence="3">The sequence shown here is derived from an EMBL/GenBank/DDBJ whole genome shotgun (WGS) entry which is preliminary data.</text>
</comment>
<feature type="region of interest" description="Disordered" evidence="1">
    <location>
        <begin position="111"/>
        <end position="148"/>
    </location>
</feature>
<feature type="domain" description="Phage-Barnase-EndoU-ColicinE5/D-RelE-like nuclease" evidence="2">
    <location>
        <begin position="11"/>
        <end position="100"/>
    </location>
</feature>
<keyword evidence="4" id="KW-1185">Reference proteome</keyword>
<dbReference type="AlphaFoldDB" id="A0A553UEY7"/>
<protein>
    <recommendedName>
        <fullName evidence="2">Phage-Barnase-EndoU-ColicinE5/D-RelE-like nuclease domain-containing protein</fullName>
    </recommendedName>
</protein>
<dbReference type="Proteomes" id="UP000319322">
    <property type="component" value="Unassembled WGS sequence"/>
</dbReference>
<evidence type="ECO:0000313" key="3">
    <source>
        <dbReference type="EMBL" id="TSA78770.1"/>
    </source>
</evidence>
<accession>A0A553UEY7</accession>
<reference evidence="3" key="1">
    <citation type="submission" date="2019-07" db="EMBL/GenBank/DDBJ databases">
        <title>Helicobacter labacensis sp. nov., Helicobacter mehlei sp. nov. and Helicobacter vulpis sp. nov., isolated from gastric mucosa of red fox (Vulpis vulpis).</title>
        <authorList>
            <person name="Kusar D."/>
            <person name="Gruntar I."/>
            <person name="Pate M."/>
            <person name="Zajc U."/>
            <person name="Ocepek M."/>
        </authorList>
    </citation>
    <scope>NUCLEOTIDE SEQUENCE [LARGE SCALE GENOMIC DNA]</scope>
    <source>
        <strain evidence="3">L8b</strain>
    </source>
</reference>
<sequence length="165" mass="19042">LKEKRGQVAGAFYREDLGYIDLVWGDSKKGLAHILERRTQQYGEQQALEFIHDLPRILQEAKFWREIEDKIELVTPTDMIVLGKRGDNKFVLTSFKDRRSKQRFTELENPQTGDDVGFTGKSVSEQPKADDVLLPNQPHITKPPLNNQTTLLPYKSTYEVVQRAK</sequence>
<evidence type="ECO:0000259" key="2">
    <source>
        <dbReference type="Pfam" id="PF18809"/>
    </source>
</evidence>
<organism evidence="3 4">
    <name type="scientific">Helicobacter mehlei</name>
    <dbReference type="NCBI Taxonomy" id="2316080"/>
    <lineage>
        <taxon>Bacteria</taxon>
        <taxon>Pseudomonadati</taxon>
        <taxon>Campylobacterota</taxon>
        <taxon>Epsilonproteobacteria</taxon>
        <taxon>Campylobacterales</taxon>
        <taxon>Helicobacteraceae</taxon>
        <taxon>Helicobacter</taxon>
    </lineage>
</organism>
<dbReference type="InterPro" id="IPR041092">
    <property type="entry name" value="PBECR1"/>
</dbReference>
<evidence type="ECO:0000256" key="1">
    <source>
        <dbReference type="SAM" id="MobiDB-lite"/>
    </source>
</evidence>